<keyword evidence="4" id="KW-0804">Transcription</keyword>
<dbReference type="InterPro" id="IPR036390">
    <property type="entry name" value="WH_DNA-bd_sf"/>
</dbReference>
<evidence type="ECO:0000256" key="2">
    <source>
        <dbReference type="ARBA" id="ARBA00023015"/>
    </source>
</evidence>
<reference evidence="6 7" key="1">
    <citation type="submission" date="2023-07" db="EMBL/GenBank/DDBJ databases">
        <title>Sorghum-associated microbial communities from plants grown in Nebraska, USA.</title>
        <authorList>
            <person name="Schachtman D."/>
        </authorList>
    </citation>
    <scope>NUCLEOTIDE SEQUENCE [LARGE SCALE GENOMIC DNA]</scope>
    <source>
        <strain evidence="6 7">584</strain>
    </source>
</reference>
<evidence type="ECO:0000256" key="1">
    <source>
        <dbReference type="ARBA" id="ARBA00009437"/>
    </source>
</evidence>
<dbReference type="RefSeq" id="WP_309794918.1">
    <property type="nucleotide sequence ID" value="NZ_JAVDPW010000005.1"/>
</dbReference>
<protein>
    <submittedName>
        <fullName evidence="6">DNA-binding transcriptional LysR family regulator</fullName>
    </submittedName>
</protein>
<feature type="domain" description="HTH lysR-type" evidence="5">
    <location>
        <begin position="9"/>
        <end position="61"/>
    </location>
</feature>
<dbReference type="PROSITE" id="PS50931">
    <property type="entry name" value="HTH_LYSR"/>
    <property type="match status" value="1"/>
</dbReference>
<comment type="similarity">
    <text evidence="1">Belongs to the LysR transcriptional regulatory family.</text>
</comment>
<accession>A0ABU1JP99</accession>
<gene>
    <name evidence="6" type="ORF">E9232_002976</name>
</gene>
<dbReference type="GO" id="GO:0003677">
    <property type="term" value="F:DNA binding"/>
    <property type="evidence" value="ECO:0007669"/>
    <property type="project" value="UniProtKB-KW"/>
</dbReference>
<keyword evidence="3 6" id="KW-0238">DNA-binding</keyword>
<evidence type="ECO:0000256" key="3">
    <source>
        <dbReference type="ARBA" id="ARBA00023125"/>
    </source>
</evidence>
<evidence type="ECO:0000313" key="7">
    <source>
        <dbReference type="Proteomes" id="UP001262410"/>
    </source>
</evidence>
<name>A0ABU1JP99_9PROT</name>
<dbReference type="Proteomes" id="UP001262410">
    <property type="component" value="Unassembled WGS sequence"/>
</dbReference>
<dbReference type="InterPro" id="IPR000847">
    <property type="entry name" value="LysR_HTH_N"/>
</dbReference>
<dbReference type="EMBL" id="JAVDPW010000005">
    <property type="protein sequence ID" value="MDR6290450.1"/>
    <property type="molecule type" value="Genomic_DNA"/>
</dbReference>
<dbReference type="PRINTS" id="PR00039">
    <property type="entry name" value="HTHLYSR"/>
</dbReference>
<dbReference type="InterPro" id="IPR058163">
    <property type="entry name" value="LysR-type_TF_proteobact-type"/>
</dbReference>
<dbReference type="CDD" id="cd08474">
    <property type="entry name" value="PBP2_CrgA_like_5"/>
    <property type="match status" value="1"/>
</dbReference>
<sequence>MHRSGLVELEAVVAVARRGNFRAAAADLGMSSSALSHAVRGLEARLGVRLFNRTTRSVSLSAAGEQFVAGVAPALSDIRGAMEAVNRHRDTPAGTLRLNTSAGAARRILTPIILEYLRRYPEMKVDLVTEGRLIDIVVDGFDAGIRMAETVPGDMIAVPVGGALRFAVVAAPAYFADRPRPQTPGDLMAHRCIRARMPSGVIYRWEFERRGEALALDVPGPIILDEPTLMIEAALAGLGVAYLSEWSVLADIAAGRLVRVLEDWTPSFAGLALYYPGRRHVPAGLRAFIDLVREVGELPDRRVPA</sequence>
<dbReference type="InterPro" id="IPR005119">
    <property type="entry name" value="LysR_subst-bd"/>
</dbReference>
<dbReference type="SUPFAM" id="SSF46785">
    <property type="entry name" value="Winged helix' DNA-binding domain"/>
    <property type="match status" value="1"/>
</dbReference>
<keyword evidence="2" id="KW-0805">Transcription regulation</keyword>
<dbReference type="Pfam" id="PF00126">
    <property type="entry name" value="HTH_1"/>
    <property type="match status" value="1"/>
</dbReference>
<dbReference type="SUPFAM" id="SSF53850">
    <property type="entry name" value="Periplasmic binding protein-like II"/>
    <property type="match status" value="1"/>
</dbReference>
<evidence type="ECO:0000259" key="5">
    <source>
        <dbReference type="PROSITE" id="PS50931"/>
    </source>
</evidence>
<dbReference type="PANTHER" id="PTHR30537:SF1">
    <property type="entry name" value="HTH-TYPE TRANSCRIPTIONAL REGULATOR PGRR"/>
    <property type="match status" value="1"/>
</dbReference>
<evidence type="ECO:0000313" key="6">
    <source>
        <dbReference type="EMBL" id="MDR6290450.1"/>
    </source>
</evidence>
<comment type="caution">
    <text evidence="6">The sequence shown here is derived from an EMBL/GenBank/DDBJ whole genome shotgun (WGS) entry which is preliminary data.</text>
</comment>
<dbReference type="PANTHER" id="PTHR30537">
    <property type="entry name" value="HTH-TYPE TRANSCRIPTIONAL REGULATOR"/>
    <property type="match status" value="1"/>
</dbReference>
<dbReference type="Gene3D" id="1.10.10.10">
    <property type="entry name" value="Winged helix-like DNA-binding domain superfamily/Winged helix DNA-binding domain"/>
    <property type="match status" value="1"/>
</dbReference>
<dbReference type="InterPro" id="IPR036388">
    <property type="entry name" value="WH-like_DNA-bd_sf"/>
</dbReference>
<keyword evidence="7" id="KW-1185">Reference proteome</keyword>
<proteinExistence type="inferred from homology"/>
<organism evidence="6 7">
    <name type="scientific">Inquilinus ginsengisoli</name>
    <dbReference type="NCBI Taxonomy" id="363840"/>
    <lineage>
        <taxon>Bacteria</taxon>
        <taxon>Pseudomonadati</taxon>
        <taxon>Pseudomonadota</taxon>
        <taxon>Alphaproteobacteria</taxon>
        <taxon>Rhodospirillales</taxon>
        <taxon>Rhodospirillaceae</taxon>
        <taxon>Inquilinus</taxon>
    </lineage>
</organism>
<evidence type="ECO:0000256" key="4">
    <source>
        <dbReference type="ARBA" id="ARBA00023163"/>
    </source>
</evidence>
<dbReference type="Pfam" id="PF03466">
    <property type="entry name" value="LysR_substrate"/>
    <property type="match status" value="1"/>
</dbReference>
<dbReference type="Gene3D" id="3.40.190.290">
    <property type="match status" value="1"/>
</dbReference>